<dbReference type="EMBL" id="HE575324">
    <property type="protein sequence ID" value="CCC94753.1"/>
    <property type="molecule type" value="Genomic_DNA"/>
</dbReference>
<dbReference type="VEuPathDB" id="TriTrypDB:TcIL3000.11.1370"/>
<reference evidence="1" key="1">
    <citation type="journal article" date="2012" name="Proc. Natl. Acad. Sci. U.S.A.">
        <title>Antigenic diversity is generated by distinct evolutionary mechanisms in African trypanosome species.</title>
        <authorList>
            <person name="Jackson A.P."/>
            <person name="Berry A."/>
            <person name="Aslett M."/>
            <person name="Allison H.C."/>
            <person name="Burton P."/>
            <person name="Vavrova-Anderson J."/>
            <person name="Brown R."/>
            <person name="Browne H."/>
            <person name="Corton N."/>
            <person name="Hauser H."/>
            <person name="Gamble J."/>
            <person name="Gilderthorp R."/>
            <person name="Marcello L."/>
            <person name="McQuillan J."/>
            <person name="Otto T.D."/>
            <person name="Quail M.A."/>
            <person name="Sanders M.J."/>
            <person name="van Tonder A."/>
            <person name="Ginger M.L."/>
            <person name="Field M.C."/>
            <person name="Barry J.D."/>
            <person name="Hertz-Fowler C."/>
            <person name="Berriman M."/>
        </authorList>
    </citation>
    <scope>NUCLEOTIDE SEQUENCE</scope>
    <source>
        <strain evidence="1">IL3000</strain>
    </source>
</reference>
<protein>
    <submittedName>
        <fullName evidence="1">Uncharacterized protein TCIL3000_11_1370</fullName>
    </submittedName>
</protein>
<feature type="non-terminal residue" evidence="1">
    <location>
        <position position="396"/>
    </location>
</feature>
<sequence>MSNGCPSTTLEPCSVHTLNLSWGAFLEFLIYVSPNVTMSCGHPPCVDTFLSFTLSPRSSMEVTLTLSVEGLPVYDIIPPSMTMPSHPDVFQLYYNKEFDDVQRCVAHTVATVQTALCPSTSQQLAAANQAKNAKQTLSQLLGNRSCTADGDTVSVSEEKGRALLKYAEDLIVKVSSSQSVESLTQLHLGEIADLVMEGQEWYNAHASLMERRGVKLTSLLDTLNLECSLWALEVSRNCCIRLDEPSSLMAITMQAMRIVAGGTHGSPSKHVAGGVLNQLGELYANGAEEIELTFTDGGTEDISAEKAIGTPLGTESPHQNADSSPSLATVRSVSEALGVLAKEATRNQATFKHVVNGFLPWDKSENIRAVVELLFPLHFAALQYLYCEGKVDELAL</sequence>
<dbReference type="AlphaFoldDB" id="G0UZD4"/>
<proteinExistence type="predicted"/>
<organism evidence="1">
    <name type="scientific">Trypanosoma congolense (strain IL3000)</name>
    <dbReference type="NCBI Taxonomy" id="1068625"/>
    <lineage>
        <taxon>Eukaryota</taxon>
        <taxon>Discoba</taxon>
        <taxon>Euglenozoa</taxon>
        <taxon>Kinetoplastea</taxon>
        <taxon>Metakinetoplastina</taxon>
        <taxon>Trypanosomatida</taxon>
        <taxon>Trypanosomatidae</taxon>
        <taxon>Trypanosoma</taxon>
        <taxon>Nannomonas</taxon>
    </lineage>
</organism>
<accession>G0UZD4</accession>
<name>G0UZD4_TRYCI</name>
<evidence type="ECO:0000313" key="1">
    <source>
        <dbReference type="EMBL" id="CCC94753.1"/>
    </source>
</evidence>
<gene>
    <name evidence="1" type="ORF">TCIL3000_11_1370</name>
</gene>